<dbReference type="OrthoDB" id="9995434at2759"/>
<dbReference type="Gene3D" id="3.90.230.10">
    <property type="entry name" value="Creatinase/methionine aminopeptidase superfamily"/>
    <property type="match status" value="1"/>
</dbReference>
<proteinExistence type="predicted"/>
<dbReference type="InterPro" id="IPR000994">
    <property type="entry name" value="Pept_M24"/>
</dbReference>
<gene>
    <name evidence="3" type="ORF">B2J93_1335</name>
</gene>
<dbReference type="PANTHER" id="PTHR46112">
    <property type="entry name" value="AMINOPEPTIDASE"/>
    <property type="match status" value="1"/>
</dbReference>
<dbReference type="STRING" id="503106.A0A218ZBC2"/>
<evidence type="ECO:0000313" key="4">
    <source>
        <dbReference type="Proteomes" id="UP000242519"/>
    </source>
</evidence>
<keyword evidence="4" id="KW-1185">Reference proteome</keyword>
<sequence length="162" mass="17077">MPFVDDRDFAPCEEPWNRDAPLLEKQQTPGSAEKSSKSTLMVDDEMRDLVSRGSGENGLEIVGLGGEVERVEQTKTEREPEICALGAAEAEALSPFVPGKMAVGDVVLEAQTQSAHALHAGNSAASVDIAARKVITGAGFGEASTHRVGHGVGLSRPTRARV</sequence>
<dbReference type="InterPro" id="IPR036005">
    <property type="entry name" value="Creatinase/aminopeptidase-like"/>
</dbReference>
<feature type="region of interest" description="Disordered" evidence="1">
    <location>
        <begin position="1"/>
        <end position="42"/>
    </location>
</feature>
<protein>
    <recommendedName>
        <fullName evidence="2">Peptidase M24 domain-containing protein</fullName>
    </recommendedName>
</protein>
<dbReference type="InParanoid" id="A0A218ZBC2"/>
<dbReference type="AlphaFoldDB" id="A0A218ZBC2"/>
<evidence type="ECO:0000259" key="2">
    <source>
        <dbReference type="Pfam" id="PF00557"/>
    </source>
</evidence>
<dbReference type="InterPro" id="IPR050659">
    <property type="entry name" value="Peptidase_M24B"/>
</dbReference>
<evidence type="ECO:0000256" key="1">
    <source>
        <dbReference type="SAM" id="MobiDB-lite"/>
    </source>
</evidence>
<evidence type="ECO:0000313" key="3">
    <source>
        <dbReference type="EMBL" id="OWP04476.1"/>
    </source>
</evidence>
<reference evidence="3 4" key="1">
    <citation type="submission" date="2017-04" db="EMBL/GenBank/DDBJ databases">
        <title>Draft genome sequence of Marssonina coronaria NL1: causal agent of apple blotch.</title>
        <authorList>
            <person name="Cheng Q."/>
        </authorList>
    </citation>
    <scope>NUCLEOTIDE SEQUENCE [LARGE SCALE GENOMIC DNA]</scope>
    <source>
        <strain evidence="3 4">NL1</strain>
    </source>
</reference>
<name>A0A218ZBC2_9HELO</name>
<feature type="compositionally biased region" description="Basic and acidic residues" evidence="1">
    <location>
        <begin position="1"/>
        <end position="10"/>
    </location>
</feature>
<organism evidence="3 4">
    <name type="scientific">Diplocarpon coronariae</name>
    <dbReference type="NCBI Taxonomy" id="2795749"/>
    <lineage>
        <taxon>Eukaryota</taxon>
        <taxon>Fungi</taxon>
        <taxon>Dikarya</taxon>
        <taxon>Ascomycota</taxon>
        <taxon>Pezizomycotina</taxon>
        <taxon>Leotiomycetes</taxon>
        <taxon>Helotiales</taxon>
        <taxon>Drepanopezizaceae</taxon>
        <taxon>Diplocarpon</taxon>
    </lineage>
</organism>
<accession>A0A218ZBC2</accession>
<feature type="domain" description="Peptidase M24" evidence="2">
    <location>
        <begin position="103"/>
        <end position="155"/>
    </location>
</feature>
<dbReference type="PANTHER" id="PTHR46112:SF2">
    <property type="entry name" value="XAA-PRO AMINOPEPTIDASE P-RELATED"/>
    <property type="match status" value="1"/>
</dbReference>
<comment type="caution">
    <text evidence="3">The sequence shown here is derived from an EMBL/GenBank/DDBJ whole genome shotgun (WGS) entry which is preliminary data.</text>
</comment>
<dbReference type="Proteomes" id="UP000242519">
    <property type="component" value="Unassembled WGS sequence"/>
</dbReference>
<dbReference type="SUPFAM" id="SSF55920">
    <property type="entry name" value="Creatinase/aminopeptidase"/>
    <property type="match status" value="1"/>
</dbReference>
<dbReference type="Pfam" id="PF00557">
    <property type="entry name" value="Peptidase_M24"/>
    <property type="match status" value="1"/>
</dbReference>
<dbReference type="EMBL" id="MZNU01000102">
    <property type="protein sequence ID" value="OWP04476.1"/>
    <property type="molecule type" value="Genomic_DNA"/>
</dbReference>